<evidence type="ECO:0000313" key="8">
    <source>
        <dbReference type="EMBL" id="ORZ17833.1"/>
    </source>
</evidence>
<organism evidence="8 9">
    <name type="scientific">Absidia repens</name>
    <dbReference type="NCBI Taxonomy" id="90262"/>
    <lineage>
        <taxon>Eukaryota</taxon>
        <taxon>Fungi</taxon>
        <taxon>Fungi incertae sedis</taxon>
        <taxon>Mucoromycota</taxon>
        <taxon>Mucoromycotina</taxon>
        <taxon>Mucoromycetes</taxon>
        <taxon>Mucorales</taxon>
        <taxon>Cunninghamellaceae</taxon>
        <taxon>Absidia</taxon>
    </lineage>
</organism>
<dbReference type="SUPFAM" id="SSF53092">
    <property type="entry name" value="Creatinase/prolidase N-terminal domain"/>
    <property type="match status" value="1"/>
</dbReference>
<dbReference type="PANTHER" id="PTHR43226:SF1">
    <property type="entry name" value="XAA-PRO DIPEPTIDASE"/>
    <property type="match status" value="1"/>
</dbReference>
<proteinExistence type="inferred from homology"/>
<dbReference type="InterPro" id="IPR000994">
    <property type="entry name" value="Pept_M24"/>
</dbReference>
<dbReference type="GO" id="GO:0006508">
    <property type="term" value="P:proteolysis"/>
    <property type="evidence" value="ECO:0007669"/>
    <property type="project" value="TreeGrafter"/>
</dbReference>
<dbReference type="InterPro" id="IPR036005">
    <property type="entry name" value="Creatinase/aminopeptidase-like"/>
</dbReference>
<dbReference type="OrthoDB" id="10261878at2759"/>
<dbReference type="InterPro" id="IPR001131">
    <property type="entry name" value="Peptidase_M24B_aminopep-P_CS"/>
</dbReference>
<evidence type="ECO:0000256" key="1">
    <source>
        <dbReference type="ARBA" id="ARBA00001936"/>
    </source>
</evidence>
<dbReference type="InterPro" id="IPR007865">
    <property type="entry name" value="Aminopep_P_N"/>
</dbReference>
<evidence type="ECO:0000256" key="5">
    <source>
        <dbReference type="ARBA" id="ARBA00023211"/>
    </source>
</evidence>
<dbReference type="InterPro" id="IPR052433">
    <property type="entry name" value="X-Pro_dipept-like"/>
</dbReference>
<accession>A0A1X2ILF8</accession>
<protein>
    <submittedName>
        <fullName evidence="8">Peptidase M24, structural domain-containing protein</fullName>
    </submittedName>
</protein>
<reference evidence="8 9" key="1">
    <citation type="submission" date="2016-07" db="EMBL/GenBank/DDBJ databases">
        <title>Pervasive Adenine N6-methylation of Active Genes in Fungi.</title>
        <authorList>
            <consortium name="DOE Joint Genome Institute"/>
            <person name="Mondo S.J."/>
            <person name="Dannebaum R.O."/>
            <person name="Kuo R.C."/>
            <person name="Labutti K."/>
            <person name="Haridas S."/>
            <person name="Kuo A."/>
            <person name="Salamov A."/>
            <person name="Ahrendt S.R."/>
            <person name="Lipzen A."/>
            <person name="Sullivan W."/>
            <person name="Andreopoulos W.B."/>
            <person name="Clum A."/>
            <person name="Lindquist E."/>
            <person name="Daum C."/>
            <person name="Ramamoorthy G.K."/>
            <person name="Gryganskyi A."/>
            <person name="Culley D."/>
            <person name="Magnuson J.K."/>
            <person name="James T.Y."/>
            <person name="O'Malley M.A."/>
            <person name="Stajich J.E."/>
            <person name="Spatafora J.W."/>
            <person name="Visel A."/>
            <person name="Grigoriev I.V."/>
        </authorList>
    </citation>
    <scope>NUCLEOTIDE SEQUENCE [LARGE SCALE GENOMIC DNA]</scope>
    <source>
        <strain evidence="8 9">NRRL 1336</strain>
    </source>
</reference>
<sequence>MSFNKIPTRTNVQKILGHLKLNDGVIYLNGSVMQERDNTDVELPFRQESNFYYVTGVNEPDFHVVIDIATGKTTLVAPNVVPDHVMWMGMPDSLETLQAKYDVDQVIYADKINALITPAPKVYTLPITRTTAIDALTSNKCNADEQKALENAFIDARLIKADWEVEIMRKANKISSDAHIKLWQAVKVGCNEAQLHALFLYESARHGAFFQSYFPIVGAGMNAATLHYNKNNAVMNNPNDVVLVDAGAEYDLYASDITRVFPVSGKFTPEARVIYSIVLEMQKTSIDLCKAGVAWEDIHMKATEVGCDGLLKAGILVGDKKEILEKSVMAAFFPHGIGHSIGMDVHDVGGYPDNVERINKPGICNLRMRRTLAAGFAVTVEPGIYFFDYLIDPVLNHPDTGKYINVDALNKYKSVGGVRIEDNLIITQDKPINLTTVPKEIDEIESLMAAN</sequence>
<evidence type="ECO:0000313" key="9">
    <source>
        <dbReference type="Proteomes" id="UP000193560"/>
    </source>
</evidence>
<comment type="caution">
    <text evidence="8">The sequence shown here is derived from an EMBL/GenBank/DDBJ whole genome shotgun (WGS) entry which is preliminary data.</text>
</comment>
<dbReference type="InterPro" id="IPR029149">
    <property type="entry name" value="Creatin/AminoP/Spt16_N"/>
</dbReference>
<dbReference type="GO" id="GO:0030145">
    <property type="term" value="F:manganese ion binding"/>
    <property type="evidence" value="ECO:0007669"/>
    <property type="project" value="InterPro"/>
</dbReference>
<evidence type="ECO:0000259" key="7">
    <source>
        <dbReference type="SMART" id="SM01011"/>
    </source>
</evidence>
<dbReference type="AlphaFoldDB" id="A0A1X2ILF8"/>
<dbReference type="CDD" id="cd01087">
    <property type="entry name" value="Prolidase"/>
    <property type="match status" value="1"/>
</dbReference>
<dbReference type="SMART" id="SM01011">
    <property type="entry name" value="AMP_N"/>
    <property type="match status" value="1"/>
</dbReference>
<dbReference type="PANTHER" id="PTHR43226">
    <property type="entry name" value="XAA-PRO AMINOPEPTIDASE 3"/>
    <property type="match status" value="1"/>
</dbReference>
<dbReference type="GO" id="GO:0070006">
    <property type="term" value="F:metalloaminopeptidase activity"/>
    <property type="evidence" value="ECO:0007669"/>
    <property type="project" value="InterPro"/>
</dbReference>
<dbReference type="Pfam" id="PF00557">
    <property type="entry name" value="Peptidase_M24"/>
    <property type="match status" value="1"/>
</dbReference>
<dbReference type="EMBL" id="MCGE01000009">
    <property type="protein sequence ID" value="ORZ17833.1"/>
    <property type="molecule type" value="Genomic_DNA"/>
</dbReference>
<dbReference type="Proteomes" id="UP000193560">
    <property type="component" value="Unassembled WGS sequence"/>
</dbReference>
<comment type="cofactor">
    <cofactor evidence="1">
        <name>Mn(2+)</name>
        <dbReference type="ChEBI" id="CHEBI:29035"/>
    </cofactor>
</comment>
<evidence type="ECO:0000256" key="4">
    <source>
        <dbReference type="ARBA" id="ARBA00022801"/>
    </source>
</evidence>
<dbReference type="PROSITE" id="PS00491">
    <property type="entry name" value="PROLINE_PEPTIDASE"/>
    <property type="match status" value="1"/>
</dbReference>
<keyword evidence="4" id="KW-0378">Hydrolase</keyword>
<comment type="similarity">
    <text evidence="2 6">Belongs to the peptidase M24B family.</text>
</comment>
<dbReference type="SUPFAM" id="SSF55920">
    <property type="entry name" value="Creatinase/aminopeptidase"/>
    <property type="match status" value="1"/>
</dbReference>
<name>A0A1X2ILF8_9FUNG</name>
<evidence type="ECO:0000256" key="6">
    <source>
        <dbReference type="RuleBase" id="RU000590"/>
    </source>
</evidence>
<dbReference type="FunFam" id="3.90.230.10:FF:000002">
    <property type="entry name" value="Xaa-Pro aminopeptidase 3"/>
    <property type="match status" value="1"/>
</dbReference>
<evidence type="ECO:0000256" key="2">
    <source>
        <dbReference type="ARBA" id="ARBA00008766"/>
    </source>
</evidence>
<dbReference type="Gene3D" id="3.90.230.10">
    <property type="entry name" value="Creatinase/methionine aminopeptidase superfamily"/>
    <property type="match status" value="1"/>
</dbReference>
<dbReference type="Gene3D" id="3.40.350.10">
    <property type="entry name" value="Creatinase/prolidase N-terminal domain"/>
    <property type="match status" value="1"/>
</dbReference>
<dbReference type="Pfam" id="PF05195">
    <property type="entry name" value="AMP_N"/>
    <property type="match status" value="1"/>
</dbReference>
<keyword evidence="9" id="KW-1185">Reference proteome</keyword>
<evidence type="ECO:0000256" key="3">
    <source>
        <dbReference type="ARBA" id="ARBA00022723"/>
    </source>
</evidence>
<keyword evidence="5" id="KW-0464">Manganese</keyword>
<feature type="domain" description="Aminopeptidase P N-terminal" evidence="7">
    <location>
        <begin position="6"/>
        <end position="134"/>
    </location>
</feature>
<keyword evidence="3 6" id="KW-0479">Metal-binding</keyword>
<dbReference type="STRING" id="90262.A0A1X2ILF8"/>
<gene>
    <name evidence="8" type="ORF">BCR42DRAFT_412596</name>
</gene>